<comment type="similarity">
    <text evidence="5 18">Belongs to the CDS family.</text>
</comment>
<sequence>MTNGSDAPTPSPSLEGDGVGVLPLPEDVAAPLRPLTRRARREASAKTSKAGRDLPMAIGVGAGLMALLMLGIFVWPPLFVALGSIVCVIGVWEVSRALQSHSGVPVPLLPMAVGAASMPIAASYAGPAALGVAFVASALLVTIWNALEGRASSLRSIGYSLLTLSWVPLLASFAFLMFREENGPLLLFSLLLLVVSNDTFGYIFGAWLGKHPMAPRISPKKSWEGFAGSVGGAMLVGVALCLFVLHLPWWVGLVLAAATAMAATAGDLAESMVKRELGIKDMSNLLPGHGGMMDRLDSMLFAVPIGYVVTVLAVGAFT</sequence>
<evidence type="ECO:0000256" key="10">
    <source>
        <dbReference type="ARBA" id="ARBA00022679"/>
    </source>
</evidence>
<comment type="pathway">
    <text evidence="3 18">Phospholipid metabolism; CDP-diacylglycerol biosynthesis; CDP-diacylglycerol from sn-glycerol 3-phosphate: step 3/3.</text>
</comment>
<keyword evidence="15 20" id="KW-0472">Membrane</keyword>
<evidence type="ECO:0000256" key="7">
    <source>
        <dbReference type="ARBA" id="ARBA00019373"/>
    </source>
</evidence>
<organism evidence="21 22">
    <name type="scientific">Galactobacter valiniphilus</name>
    <dbReference type="NCBI Taxonomy" id="2676122"/>
    <lineage>
        <taxon>Bacteria</taxon>
        <taxon>Bacillati</taxon>
        <taxon>Actinomycetota</taxon>
        <taxon>Actinomycetes</taxon>
        <taxon>Micrococcales</taxon>
        <taxon>Micrococcaceae</taxon>
        <taxon>Galactobacter</taxon>
    </lineage>
</organism>
<dbReference type="GO" id="GO:0016024">
    <property type="term" value="P:CDP-diacylglycerol biosynthetic process"/>
    <property type="evidence" value="ECO:0007669"/>
    <property type="project" value="UniProtKB-UniPathway"/>
</dbReference>
<name>A0A399J9M6_9MICC</name>
<evidence type="ECO:0000256" key="17">
    <source>
        <dbReference type="ARBA" id="ARBA00023264"/>
    </source>
</evidence>
<keyword evidence="9" id="KW-0444">Lipid biosynthesis</keyword>
<evidence type="ECO:0000256" key="18">
    <source>
        <dbReference type="RuleBase" id="RU003938"/>
    </source>
</evidence>
<protein>
    <recommendedName>
        <fullName evidence="7 18">Phosphatidate cytidylyltransferase</fullName>
        <ecNumber evidence="6 18">2.7.7.41</ecNumber>
    </recommendedName>
</protein>
<evidence type="ECO:0000256" key="15">
    <source>
        <dbReference type="ARBA" id="ARBA00023136"/>
    </source>
</evidence>
<feature type="region of interest" description="Disordered" evidence="19">
    <location>
        <begin position="1"/>
        <end position="20"/>
    </location>
</feature>
<evidence type="ECO:0000256" key="12">
    <source>
        <dbReference type="ARBA" id="ARBA00022695"/>
    </source>
</evidence>
<feature type="transmembrane region" description="Helical" evidence="20">
    <location>
        <begin position="54"/>
        <end position="72"/>
    </location>
</feature>
<comment type="subcellular location">
    <subcellularLocation>
        <location evidence="2">Cell membrane</location>
        <topology evidence="2">Multi-pass membrane protein</topology>
    </subcellularLocation>
</comment>
<evidence type="ECO:0000313" key="21">
    <source>
        <dbReference type="EMBL" id="RII41217.1"/>
    </source>
</evidence>
<keyword evidence="17" id="KW-1208">Phospholipid metabolism</keyword>
<dbReference type="GO" id="GO:0004605">
    <property type="term" value="F:phosphatidate cytidylyltransferase activity"/>
    <property type="evidence" value="ECO:0007669"/>
    <property type="project" value="UniProtKB-EC"/>
</dbReference>
<comment type="caution">
    <text evidence="21">The sequence shown here is derived from an EMBL/GenBank/DDBJ whole genome shotgun (WGS) entry which is preliminary data.</text>
</comment>
<keyword evidence="16" id="KW-0594">Phospholipid biosynthesis</keyword>
<dbReference type="GO" id="GO:0005886">
    <property type="term" value="C:plasma membrane"/>
    <property type="evidence" value="ECO:0007669"/>
    <property type="project" value="UniProtKB-SubCell"/>
</dbReference>
<dbReference type="Pfam" id="PF01148">
    <property type="entry name" value="CTP_transf_1"/>
    <property type="match status" value="1"/>
</dbReference>
<keyword evidence="11 18" id="KW-0812">Transmembrane</keyword>
<dbReference type="InterPro" id="IPR000374">
    <property type="entry name" value="PC_trans"/>
</dbReference>
<keyword evidence="14" id="KW-0443">Lipid metabolism</keyword>
<feature type="transmembrane region" description="Helical" evidence="20">
    <location>
        <begin position="225"/>
        <end position="245"/>
    </location>
</feature>
<evidence type="ECO:0000256" key="8">
    <source>
        <dbReference type="ARBA" id="ARBA00022475"/>
    </source>
</evidence>
<feature type="transmembrane region" description="Helical" evidence="20">
    <location>
        <begin position="184"/>
        <end position="204"/>
    </location>
</feature>
<gene>
    <name evidence="21" type="ORF">DWB68_13880</name>
</gene>
<evidence type="ECO:0000256" key="2">
    <source>
        <dbReference type="ARBA" id="ARBA00004651"/>
    </source>
</evidence>
<evidence type="ECO:0000256" key="11">
    <source>
        <dbReference type="ARBA" id="ARBA00022692"/>
    </source>
</evidence>
<keyword evidence="22" id="KW-1185">Reference proteome</keyword>
<feature type="transmembrane region" description="Helical" evidence="20">
    <location>
        <begin position="128"/>
        <end position="147"/>
    </location>
</feature>
<evidence type="ECO:0000256" key="4">
    <source>
        <dbReference type="ARBA" id="ARBA00005189"/>
    </source>
</evidence>
<evidence type="ECO:0000256" key="16">
    <source>
        <dbReference type="ARBA" id="ARBA00023209"/>
    </source>
</evidence>
<keyword evidence="12 18" id="KW-0548">Nucleotidyltransferase</keyword>
<comment type="pathway">
    <text evidence="4">Lipid metabolism.</text>
</comment>
<dbReference type="Proteomes" id="UP000265419">
    <property type="component" value="Unassembled WGS sequence"/>
</dbReference>
<dbReference type="RefSeq" id="WP_119425712.1">
    <property type="nucleotide sequence ID" value="NZ_QQXK01000033.1"/>
</dbReference>
<dbReference type="AlphaFoldDB" id="A0A399J9M6"/>
<feature type="transmembrane region" description="Helical" evidence="20">
    <location>
        <begin position="159"/>
        <end position="178"/>
    </location>
</feature>
<evidence type="ECO:0000256" key="14">
    <source>
        <dbReference type="ARBA" id="ARBA00023098"/>
    </source>
</evidence>
<dbReference type="EMBL" id="QQXK01000033">
    <property type="protein sequence ID" value="RII41217.1"/>
    <property type="molecule type" value="Genomic_DNA"/>
</dbReference>
<keyword evidence="10 18" id="KW-0808">Transferase</keyword>
<reference evidence="21 22" key="1">
    <citation type="submission" date="2018-07" db="EMBL/GenBank/DDBJ databases">
        <title>Arthrobacter sp. nov., isolated from raw cow's milk with high bacterial count.</title>
        <authorList>
            <person name="Hahne J."/>
            <person name="Isele D."/>
            <person name="Lipski A."/>
        </authorList>
    </citation>
    <scope>NUCLEOTIDE SEQUENCE [LARGE SCALE GENOMIC DNA]</scope>
    <source>
        <strain evidence="21 22">JZ R-35</strain>
    </source>
</reference>
<evidence type="ECO:0000256" key="3">
    <source>
        <dbReference type="ARBA" id="ARBA00005119"/>
    </source>
</evidence>
<dbReference type="EC" id="2.7.7.41" evidence="6 18"/>
<comment type="catalytic activity">
    <reaction evidence="1 18">
        <text>a 1,2-diacyl-sn-glycero-3-phosphate + CTP + H(+) = a CDP-1,2-diacyl-sn-glycerol + diphosphate</text>
        <dbReference type="Rhea" id="RHEA:16229"/>
        <dbReference type="ChEBI" id="CHEBI:15378"/>
        <dbReference type="ChEBI" id="CHEBI:33019"/>
        <dbReference type="ChEBI" id="CHEBI:37563"/>
        <dbReference type="ChEBI" id="CHEBI:58332"/>
        <dbReference type="ChEBI" id="CHEBI:58608"/>
        <dbReference type="EC" id="2.7.7.41"/>
    </reaction>
</comment>
<evidence type="ECO:0000313" key="22">
    <source>
        <dbReference type="Proteomes" id="UP000265419"/>
    </source>
</evidence>
<dbReference type="PANTHER" id="PTHR46382:SF1">
    <property type="entry name" value="PHOSPHATIDATE CYTIDYLYLTRANSFERASE"/>
    <property type="match status" value="1"/>
</dbReference>
<evidence type="ECO:0000256" key="19">
    <source>
        <dbReference type="SAM" id="MobiDB-lite"/>
    </source>
</evidence>
<evidence type="ECO:0000256" key="5">
    <source>
        <dbReference type="ARBA" id="ARBA00010185"/>
    </source>
</evidence>
<proteinExistence type="inferred from homology"/>
<keyword evidence="8" id="KW-1003">Cell membrane</keyword>
<dbReference type="PROSITE" id="PS01315">
    <property type="entry name" value="CDS"/>
    <property type="match status" value="1"/>
</dbReference>
<evidence type="ECO:0000256" key="1">
    <source>
        <dbReference type="ARBA" id="ARBA00001698"/>
    </source>
</evidence>
<keyword evidence="13 20" id="KW-1133">Transmembrane helix</keyword>
<evidence type="ECO:0000256" key="6">
    <source>
        <dbReference type="ARBA" id="ARBA00012487"/>
    </source>
</evidence>
<accession>A0A399J9M6</accession>
<evidence type="ECO:0000256" key="13">
    <source>
        <dbReference type="ARBA" id="ARBA00022989"/>
    </source>
</evidence>
<evidence type="ECO:0000256" key="9">
    <source>
        <dbReference type="ARBA" id="ARBA00022516"/>
    </source>
</evidence>
<dbReference type="PANTHER" id="PTHR46382">
    <property type="entry name" value="PHOSPHATIDATE CYTIDYLYLTRANSFERASE"/>
    <property type="match status" value="1"/>
</dbReference>
<dbReference type="UniPathway" id="UPA00557">
    <property type="reaction ID" value="UER00614"/>
</dbReference>
<feature type="transmembrane region" description="Helical" evidence="20">
    <location>
        <begin position="299"/>
        <end position="317"/>
    </location>
</feature>
<evidence type="ECO:0000256" key="20">
    <source>
        <dbReference type="SAM" id="Phobius"/>
    </source>
</evidence>